<dbReference type="PANTHER" id="PTHR43056">
    <property type="entry name" value="PEPTIDASE S9 PROLYL OLIGOPEPTIDASE"/>
    <property type="match status" value="1"/>
</dbReference>
<evidence type="ECO:0000259" key="2">
    <source>
        <dbReference type="SMART" id="SM00939"/>
    </source>
</evidence>
<dbReference type="Pfam" id="PF08530">
    <property type="entry name" value="PepX_C"/>
    <property type="match status" value="1"/>
</dbReference>
<organism evidence="3 4">
    <name type="scientific">Aspergillus granulosus</name>
    <dbReference type="NCBI Taxonomy" id="176169"/>
    <lineage>
        <taxon>Eukaryota</taxon>
        <taxon>Fungi</taxon>
        <taxon>Dikarya</taxon>
        <taxon>Ascomycota</taxon>
        <taxon>Pezizomycotina</taxon>
        <taxon>Eurotiomycetes</taxon>
        <taxon>Eurotiomycetidae</taxon>
        <taxon>Eurotiales</taxon>
        <taxon>Aspergillaceae</taxon>
        <taxon>Aspergillus</taxon>
        <taxon>Aspergillus subgen. Nidulantes</taxon>
    </lineage>
</organism>
<accession>A0ABR4HUL7</accession>
<gene>
    <name evidence="3" type="ORF">BJX63DRAFT_439326</name>
</gene>
<dbReference type="InterPro" id="IPR008979">
    <property type="entry name" value="Galactose-bd-like_sf"/>
</dbReference>
<keyword evidence="4" id="KW-1185">Reference proteome</keyword>
<proteinExistence type="predicted"/>
<name>A0ABR4HUL7_9EURO</name>
<keyword evidence="1 3" id="KW-0378">Hydrolase</keyword>
<dbReference type="InterPro" id="IPR000383">
    <property type="entry name" value="Xaa-Pro-like_dom"/>
</dbReference>
<protein>
    <submittedName>
        <fullName evidence="3">Alpha/Beta hydrolase protein</fullName>
    </submittedName>
</protein>
<feature type="domain" description="Xaa-Pro dipeptidyl-peptidase C-terminal" evidence="2">
    <location>
        <begin position="261"/>
        <end position="479"/>
    </location>
</feature>
<reference evidence="3 4" key="1">
    <citation type="submission" date="2024-07" db="EMBL/GenBank/DDBJ databases">
        <title>Section-level genome sequencing and comparative genomics of Aspergillus sections Usti and Cavernicolus.</title>
        <authorList>
            <consortium name="Lawrence Berkeley National Laboratory"/>
            <person name="Nybo J.L."/>
            <person name="Vesth T.C."/>
            <person name="Theobald S."/>
            <person name="Frisvad J.C."/>
            <person name="Larsen T.O."/>
            <person name="Kjaerboelling I."/>
            <person name="Rothschild-Mancinelli K."/>
            <person name="Lyhne E.K."/>
            <person name="Kogle M.E."/>
            <person name="Barry K."/>
            <person name="Clum A."/>
            <person name="Na H."/>
            <person name="Ledsgaard L."/>
            <person name="Lin J."/>
            <person name="Lipzen A."/>
            <person name="Kuo A."/>
            <person name="Riley R."/>
            <person name="Mondo S."/>
            <person name="Labutti K."/>
            <person name="Haridas S."/>
            <person name="Pangalinan J."/>
            <person name="Salamov A.A."/>
            <person name="Simmons B.A."/>
            <person name="Magnuson J.K."/>
            <person name="Chen J."/>
            <person name="Drula E."/>
            <person name="Henrissat B."/>
            <person name="Wiebenga A."/>
            <person name="Lubbers R.J."/>
            <person name="Gomes A.C."/>
            <person name="Makela M.R."/>
            <person name="Stajich J."/>
            <person name="Grigoriev I.V."/>
            <person name="Mortensen U.H."/>
            <person name="De Vries R.P."/>
            <person name="Baker S.E."/>
            <person name="Andersen M.R."/>
        </authorList>
    </citation>
    <scope>NUCLEOTIDE SEQUENCE [LARGE SCALE GENOMIC DNA]</scope>
    <source>
        <strain evidence="3 4">CBS 588.65</strain>
    </source>
</reference>
<sequence>MAPLKAGRVDIPMRDSLRLQAPPANPQTLELPVGHRRRLDCRALPSPIVLDQDQILTLRDGTKIRADIYRPRTDKQVPAIIMWGPYGKSGSGPLNINSMPLRAGIPAERLSGYENFEGTLDPAEWVPRGYAIINVDPRGVVIAPLEGLSDVFKEQAYRGGIPYSIFPEMISQTILGRQQQEDIVSYIKSTTASTDYIEDKRVDFSKVQVPAYIGASYSNEIHVVGSFRAFEDIPHGNKWIVIHVTQEWFDLYTDERTADLGKLFDYYLKGVKNDWPQTPPARLAILSCTKPAILNTPFNDLPWHTKSAAMNHLYLTPDLKLTLSIDISAPDHDDLDVYTHLHKADKNGNILTHVNIPPLVEKLSPEQNAQFTTNSFIRYWGPNGQLRASQRHVSKEKSGKTWATLSYEKVQPVKPGEVVRLEIQLWPTGLQFEVGEQLILKISGERIALPSLPNLVKGPNPNKGKHVLHLGGEFEARLDFFTIEV</sequence>
<dbReference type="InterPro" id="IPR050585">
    <property type="entry name" value="Xaa-Pro_dipeptidyl-ppase/CocE"/>
</dbReference>
<dbReference type="GO" id="GO:0016787">
    <property type="term" value="F:hydrolase activity"/>
    <property type="evidence" value="ECO:0007669"/>
    <property type="project" value="UniProtKB-KW"/>
</dbReference>
<evidence type="ECO:0000313" key="4">
    <source>
        <dbReference type="Proteomes" id="UP001610334"/>
    </source>
</evidence>
<evidence type="ECO:0000256" key="1">
    <source>
        <dbReference type="ARBA" id="ARBA00022801"/>
    </source>
</evidence>
<dbReference type="Pfam" id="PF02129">
    <property type="entry name" value="Peptidase_S15"/>
    <property type="match status" value="1"/>
</dbReference>
<evidence type="ECO:0000313" key="3">
    <source>
        <dbReference type="EMBL" id="KAL2819174.1"/>
    </source>
</evidence>
<dbReference type="PANTHER" id="PTHR43056:SF10">
    <property type="entry name" value="COCE_NOND FAMILY, PUTATIVE (AFU_ORTHOLOGUE AFUA_7G00600)-RELATED"/>
    <property type="match status" value="1"/>
</dbReference>
<dbReference type="InterPro" id="IPR013736">
    <property type="entry name" value="Xaa-Pro_dipept_C"/>
</dbReference>
<dbReference type="EMBL" id="JBFXLT010000011">
    <property type="protein sequence ID" value="KAL2819174.1"/>
    <property type="molecule type" value="Genomic_DNA"/>
</dbReference>
<dbReference type="Gene3D" id="3.40.50.1820">
    <property type="entry name" value="alpha/beta hydrolase"/>
    <property type="match status" value="2"/>
</dbReference>
<dbReference type="SUPFAM" id="SSF49785">
    <property type="entry name" value="Galactose-binding domain-like"/>
    <property type="match status" value="1"/>
</dbReference>
<dbReference type="SUPFAM" id="SSF53474">
    <property type="entry name" value="alpha/beta-Hydrolases"/>
    <property type="match status" value="1"/>
</dbReference>
<dbReference type="InterPro" id="IPR029058">
    <property type="entry name" value="AB_hydrolase_fold"/>
</dbReference>
<dbReference type="Gene3D" id="2.60.120.260">
    <property type="entry name" value="Galactose-binding domain-like"/>
    <property type="match status" value="1"/>
</dbReference>
<comment type="caution">
    <text evidence="3">The sequence shown here is derived from an EMBL/GenBank/DDBJ whole genome shotgun (WGS) entry which is preliminary data.</text>
</comment>
<dbReference type="Proteomes" id="UP001610334">
    <property type="component" value="Unassembled WGS sequence"/>
</dbReference>
<dbReference type="SMART" id="SM00939">
    <property type="entry name" value="PepX_C"/>
    <property type="match status" value="1"/>
</dbReference>